<dbReference type="GO" id="GO:0008137">
    <property type="term" value="F:NADH dehydrogenase (ubiquinone) activity"/>
    <property type="evidence" value="ECO:0007669"/>
    <property type="project" value="InterPro"/>
</dbReference>
<evidence type="ECO:0000313" key="9">
    <source>
        <dbReference type="Proteomes" id="UP000275012"/>
    </source>
</evidence>
<evidence type="ECO:0000256" key="6">
    <source>
        <dbReference type="RuleBase" id="RU000320"/>
    </source>
</evidence>
<dbReference type="GO" id="GO:0048038">
    <property type="term" value="F:quinone binding"/>
    <property type="evidence" value="ECO:0007669"/>
    <property type="project" value="UniProtKB-KW"/>
</dbReference>
<evidence type="ECO:0000256" key="4">
    <source>
        <dbReference type="ARBA" id="ARBA00023136"/>
    </source>
</evidence>
<comment type="subunit">
    <text evidence="5">NDH-1 is composed of 14 different subunits. Subunits NuoA, H, J, K, L, M, N constitute the membrane sector of the complex.</text>
</comment>
<keyword evidence="4 5" id="KW-0472">Membrane</keyword>
<dbReference type="GO" id="GO:0050136">
    <property type="term" value="F:NADH dehydrogenase (quinone) (non-electrogenic) activity"/>
    <property type="evidence" value="ECO:0007669"/>
    <property type="project" value="UniProtKB-UniRule"/>
</dbReference>
<dbReference type="RefSeq" id="WP_122100185.1">
    <property type="nucleotide sequence ID" value="NZ_RFLY01000001.1"/>
</dbReference>
<feature type="transmembrane region" description="Helical" evidence="5">
    <location>
        <begin position="86"/>
        <end position="106"/>
    </location>
</feature>
<keyword evidence="9" id="KW-1185">Reference proteome</keyword>
<feature type="transmembrane region" description="Helical" evidence="5">
    <location>
        <begin position="43"/>
        <end position="66"/>
    </location>
</feature>
<dbReference type="NCBIfam" id="TIGR01770">
    <property type="entry name" value="NDH_I_N"/>
    <property type="match status" value="1"/>
</dbReference>
<dbReference type="EC" id="7.1.1.-" evidence="5"/>
<comment type="function">
    <text evidence="5">NDH-1 shuttles electrons from NADH, via FMN and iron-sulfur (Fe-S) centers, to quinones in the respiratory chain. The immediate electron acceptor for the enzyme in this species is believed to be ubiquinone. Couples the redox reaction to proton translocation (for every two electrons transferred, four hydrogen ions are translocated across the cytoplasmic membrane), and thus conserves the redox energy in a proton gradient.</text>
</comment>
<dbReference type="Proteomes" id="UP000275012">
    <property type="component" value="Unassembled WGS sequence"/>
</dbReference>
<dbReference type="GO" id="GO:0042773">
    <property type="term" value="P:ATP synthesis coupled electron transport"/>
    <property type="evidence" value="ECO:0007669"/>
    <property type="project" value="InterPro"/>
</dbReference>
<comment type="catalytic activity">
    <reaction evidence="5">
        <text>a quinone + NADH + 5 H(+)(in) = a quinol + NAD(+) + 4 H(+)(out)</text>
        <dbReference type="Rhea" id="RHEA:57888"/>
        <dbReference type="ChEBI" id="CHEBI:15378"/>
        <dbReference type="ChEBI" id="CHEBI:24646"/>
        <dbReference type="ChEBI" id="CHEBI:57540"/>
        <dbReference type="ChEBI" id="CHEBI:57945"/>
        <dbReference type="ChEBI" id="CHEBI:132124"/>
    </reaction>
</comment>
<dbReference type="AlphaFoldDB" id="A0A3M2I8I3"/>
<keyword evidence="5" id="KW-0813">Transport</keyword>
<dbReference type="InterPro" id="IPR010096">
    <property type="entry name" value="NADH-Q_OxRdtase_suN/2"/>
</dbReference>
<proteinExistence type="inferred from homology"/>
<dbReference type="GO" id="GO:0005886">
    <property type="term" value="C:plasma membrane"/>
    <property type="evidence" value="ECO:0007669"/>
    <property type="project" value="UniProtKB-SubCell"/>
</dbReference>
<feature type="transmembrane region" description="Helical" evidence="5">
    <location>
        <begin position="118"/>
        <end position="143"/>
    </location>
</feature>
<keyword evidence="5" id="KW-0520">NAD</keyword>
<accession>A0A3M2I8I3</accession>
<feature type="transmembrane region" description="Helical" evidence="5">
    <location>
        <begin position="213"/>
        <end position="238"/>
    </location>
</feature>
<evidence type="ECO:0000256" key="5">
    <source>
        <dbReference type="HAMAP-Rule" id="MF_00445"/>
    </source>
</evidence>
<keyword evidence="2 5" id="KW-0812">Transmembrane</keyword>
<feature type="transmembrane region" description="Helical" evidence="5">
    <location>
        <begin position="335"/>
        <end position="357"/>
    </location>
</feature>
<comment type="subcellular location">
    <subcellularLocation>
        <location evidence="5">Cell membrane</location>
        <topology evidence="5">Multi-pass membrane protein</topology>
    </subcellularLocation>
    <subcellularLocation>
        <location evidence="1">Endomembrane system</location>
        <topology evidence="1">Multi-pass membrane protein</topology>
    </subcellularLocation>
    <subcellularLocation>
        <location evidence="6">Membrane</location>
        <topology evidence="6">Multi-pass membrane protein</topology>
    </subcellularLocation>
</comment>
<dbReference type="Pfam" id="PF00361">
    <property type="entry name" value="Proton_antipo_M"/>
    <property type="match status" value="1"/>
</dbReference>
<keyword evidence="5" id="KW-0830">Ubiquinone</keyword>
<keyword evidence="8" id="KW-0560">Oxidoreductase</keyword>
<dbReference type="PANTHER" id="PTHR22773">
    <property type="entry name" value="NADH DEHYDROGENASE"/>
    <property type="match status" value="1"/>
</dbReference>
<dbReference type="PRINTS" id="PR01434">
    <property type="entry name" value="NADHDHGNASE5"/>
</dbReference>
<feature type="transmembrane region" description="Helical" evidence="5">
    <location>
        <begin position="20"/>
        <end position="36"/>
    </location>
</feature>
<evidence type="ECO:0000256" key="1">
    <source>
        <dbReference type="ARBA" id="ARBA00004127"/>
    </source>
</evidence>
<dbReference type="OrthoDB" id="9768329at2"/>
<evidence type="ECO:0000256" key="3">
    <source>
        <dbReference type="ARBA" id="ARBA00022989"/>
    </source>
</evidence>
<feature type="transmembrane region" description="Helical" evidence="5">
    <location>
        <begin position="278"/>
        <end position="301"/>
    </location>
</feature>
<reference evidence="8 9" key="1">
    <citation type="submission" date="2018-10" db="EMBL/GenBank/DDBJ databases">
        <title>Proposal of Lysobacter pythonis sp. nov. isolated from royal pythons (Python regius).</title>
        <authorList>
            <person name="Hans-Juergen B."/>
            <person name="Huptas C."/>
            <person name="Sandra B."/>
            <person name="Igor L."/>
            <person name="Joachim S."/>
            <person name="Siegfried S."/>
            <person name="Mareike W."/>
            <person name="Peter K."/>
        </authorList>
    </citation>
    <scope>NUCLEOTIDE SEQUENCE [LARGE SCALE GENOMIC DNA]</scope>
    <source>
        <strain evidence="8 9">4284/11</strain>
    </source>
</reference>
<comment type="caution">
    <text evidence="8">The sequence shown here is derived from an EMBL/GenBank/DDBJ whole genome shotgun (WGS) entry which is preliminary data.</text>
</comment>
<dbReference type="GO" id="GO:0012505">
    <property type="term" value="C:endomembrane system"/>
    <property type="evidence" value="ECO:0007669"/>
    <property type="project" value="UniProtKB-SubCell"/>
</dbReference>
<keyword evidence="3 5" id="KW-1133">Transmembrane helix</keyword>
<protein>
    <recommendedName>
        <fullName evidence="5">NADH-quinone oxidoreductase subunit N</fullName>
        <ecNumber evidence="5">7.1.1.-</ecNumber>
    </recommendedName>
    <alternativeName>
        <fullName evidence="5">NADH dehydrogenase I subunit N</fullName>
    </alternativeName>
    <alternativeName>
        <fullName evidence="5">NDH-1 subunit N</fullName>
    </alternativeName>
</protein>
<feature type="transmembrane region" description="Helical" evidence="5">
    <location>
        <begin position="308"/>
        <end position="329"/>
    </location>
</feature>
<dbReference type="NCBIfam" id="NF004442">
    <property type="entry name" value="PRK05777.1-5"/>
    <property type="match status" value="1"/>
</dbReference>
<evidence type="ECO:0000256" key="2">
    <source>
        <dbReference type="ARBA" id="ARBA00022692"/>
    </source>
</evidence>
<evidence type="ECO:0000313" key="8">
    <source>
        <dbReference type="EMBL" id="RMH94797.1"/>
    </source>
</evidence>
<name>A0A3M2I8I3_9GAMM</name>
<evidence type="ECO:0000259" key="7">
    <source>
        <dbReference type="Pfam" id="PF00361"/>
    </source>
</evidence>
<feature type="transmembrane region" description="Helical" evidence="5">
    <location>
        <begin position="413"/>
        <end position="433"/>
    </location>
</feature>
<organism evidence="8 9">
    <name type="scientific">Solilutibacter pythonis</name>
    <dbReference type="NCBI Taxonomy" id="2483112"/>
    <lineage>
        <taxon>Bacteria</taxon>
        <taxon>Pseudomonadati</taxon>
        <taxon>Pseudomonadota</taxon>
        <taxon>Gammaproteobacteria</taxon>
        <taxon>Lysobacterales</taxon>
        <taxon>Lysobacteraceae</taxon>
        <taxon>Solilutibacter</taxon>
    </lineage>
</organism>
<feature type="transmembrane region" description="Helical" evidence="5">
    <location>
        <begin position="459"/>
        <end position="479"/>
    </location>
</feature>
<feature type="transmembrane region" description="Helical" evidence="5">
    <location>
        <begin position="378"/>
        <end position="401"/>
    </location>
</feature>
<comment type="similarity">
    <text evidence="5">Belongs to the complex I subunit 2 family.</text>
</comment>
<feature type="domain" description="NADH:quinone oxidoreductase/Mrp antiporter transmembrane" evidence="7">
    <location>
        <begin position="133"/>
        <end position="427"/>
    </location>
</feature>
<dbReference type="HAMAP" id="MF_00445">
    <property type="entry name" value="NDH1_NuoN_1"/>
    <property type="match status" value="1"/>
</dbReference>
<gene>
    <name evidence="5 8" type="primary">nuoN</name>
    <name evidence="8" type="ORF">EBB59_00420</name>
</gene>
<dbReference type="EMBL" id="RFLY01000001">
    <property type="protein sequence ID" value="RMH94797.1"/>
    <property type="molecule type" value="Genomic_DNA"/>
</dbReference>
<keyword evidence="5" id="KW-1278">Translocase</keyword>
<feature type="transmembrane region" description="Helical" evidence="5">
    <location>
        <begin position="170"/>
        <end position="192"/>
    </location>
</feature>
<sequence>MDITLHVFDSAELWHLLPELVLAASAFALLLFDLFFDPKQKGITHWLAMVVLVVVGWLAIAGVGGRPADGAAVLNGMFVRDGLADLAKGVMCFVSAGVFVYALPYLRERGIYKGEVPVLMLFATLGMMLLSSAGNLVMVYVGLEMLALCSYALVAVDRDNPLATEAGMKYFVLGALASGILLYGMSLVYGATASLDLPAIHAAAAAGGEDSQMLLAGMAFMVAGIAFKLGAAPFHMWLPDVYQGAPTPITQFIGAAPKLAAFVMAYRLLEAGLGPVDGFWRVLVGGLAALSLVVGNLMALAQTNLKRMLAYSTVSHIGFLLMGLAGGGAEGQGAALFYAVVYVFTTLAAFGAIVLMSRQGFEAEEIADYRGLARRDPWMAFLILCIMASLAGVPPFIGFFAKIDVIAAAINGGMLWLAIVGIVFAVIGAFYYLRVMKVMYFETSEGEPMTPRDNRAMRTLFAVNALLLLALALGINPILEWCRQVFLAA</sequence>
<keyword evidence="5" id="KW-1003">Cell membrane</keyword>
<keyword evidence="5" id="KW-0874">Quinone</keyword>
<dbReference type="InterPro" id="IPR001750">
    <property type="entry name" value="ND/Mrp_TM"/>
</dbReference>